<evidence type="ECO:0000313" key="1">
    <source>
        <dbReference type="EMBL" id="OLZ41915.1"/>
    </source>
</evidence>
<reference evidence="2" key="1">
    <citation type="submission" date="2016-04" db="EMBL/GenBank/DDBJ databases">
        <authorList>
            <person name="Chen S.-C."/>
            <person name="Lai M.-C."/>
        </authorList>
    </citation>
    <scope>NUCLEOTIDE SEQUENCE [LARGE SCALE GENOMIC DNA]</scope>
    <source>
        <strain evidence="2">AB14</strain>
    </source>
</reference>
<keyword evidence="2" id="KW-1185">Reference proteome</keyword>
<protein>
    <submittedName>
        <fullName evidence="1">Uncharacterized protein</fullName>
    </submittedName>
</protein>
<dbReference type="OrthoDB" id="170737at2157"/>
<accession>A0A1S8AYW0</accession>
<dbReference type="EMBL" id="LWLN01000001">
    <property type="protein sequence ID" value="OLZ41915.1"/>
    <property type="molecule type" value="Genomic_DNA"/>
</dbReference>
<evidence type="ECO:0000313" key="2">
    <source>
        <dbReference type="Proteomes" id="UP000189370"/>
    </source>
</evidence>
<proteinExistence type="predicted"/>
<dbReference type="Proteomes" id="UP000189370">
    <property type="component" value="Unassembled WGS sequence"/>
</dbReference>
<sequence>MGQRHLEAEAAPSIDCAARRLEVDSAAAVARAAFDHAGELATLVYDRPAAVLGAVRLAARRTDAGEPDRAEIAATFDVDPERVVAADELLASHLGSPADELLASHLGSPADADEIRSLRRALLVAREVLTAVDRDRNAGPELPGSRLADAAPALLARASEHLDPSTDYEHPGLEPAALRAHVERLEADLEFARLGPRLYALVRENAGKTDDA</sequence>
<name>A0A1S8AYW0_9EURY</name>
<dbReference type="AlphaFoldDB" id="A0A1S8AYW0"/>
<organism evidence="1 2">
    <name type="scientific">Natrinema saccharevitans</name>
    <dbReference type="NCBI Taxonomy" id="301967"/>
    <lineage>
        <taxon>Archaea</taxon>
        <taxon>Methanobacteriati</taxon>
        <taxon>Methanobacteriota</taxon>
        <taxon>Stenosarchaea group</taxon>
        <taxon>Halobacteria</taxon>
        <taxon>Halobacteriales</taxon>
        <taxon>Natrialbaceae</taxon>
        <taxon>Natrinema</taxon>
    </lineage>
</organism>
<dbReference type="RefSeq" id="WP_076146984.1">
    <property type="nucleotide sequence ID" value="NZ_LWLN01000001.1"/>
</dbReference>
<gene>
    <name evidence="1" type="ORF">A6E15_13395</name>
</gene>
<comment type="caution">
    <text evidence="1">The sequence shown here is derived from an EMBL/GenBank/DDBJ whole genome shotgun (WGS) entry which is preliminary data.</text>
</comment>